<dbReference type="EMBL" id="AJTC01000031">
    <property type="protein sequence ID" value="EIJ29579.1"/>
    <property type="molecule type" value="Genomic_DNA"/>
</dbReference>
<protein>
    <submittedName>
        <fullName evidence="1">Uncharacterized protein</fullName>
    </submittedName>
</protein>
<keyword evidence="2" id="KW-1185">Reference proteome</keyword>
<reference evidence="1 2" key="1">
    <citation type="submission" date="2012-04" db="EMBL/GenBank/DDBJ databases">
        <authorList>
            <person name="Durkin A.S."/>
            <person name="McCorrison J."/>
            <person name="Torralba M."/>
            <person name="Gillis M."/>
            <person name="Methe B."/>
            <person name="Sutton G."/>
            <person name="Nelson K.E."/>
        </authorList>
    </citation>
    <scope>NUCLEOTIDE SEQUENCE [LARGE SCALE GENOMIC DNA]</scope>
    <source>
        <strain evidence="1 2">HK2019</strain>
    </source>
</reference>
<proteinExistence type="predicted"/>
<gene>
    <name evidence="1" type="ORF">HMPREF1119_0714</name>
</gene>
<organism evidence="1 2">
    <name type="scientific">Haemophilus parainfluenzae HK2019</name>
    <dbReference type="NCBI Taxonomy" id="1095746"/>
    <lineage>
        <taxon>Bacteria</taxon>
        <taxon>Pseudomonadati</taxon>
        <taxon>Pseudomonadota</taxon>
        <taxon>Gammaproteobacteria</taxon>
        <taxon>Pasteurellales</taxon>
        <taxon>Pasteurellaceae</taxon>
        <taxon>Haemophilus</taxon>
    </lineage>
</organism>
<accession>A0ABP2NWA2</accession>
<evidence type="ECO:0000313" key="2">
    <source>
        <dbReference type="Proteomes" id="UP000003778"/>
    </source>
</evidence>
<comment type="caution">
    <text evidence="1">The sequence shown here is derived from an EMBL/GenBank/DDBJ whole genome shotgun (WGS) entry which is preliminary data.</text>
</comment>
<evidence type="ECO:0000313" key="1">
    <source>
        <dbReference type="EMBL" id="EIJ29579.1"/>
    </source>
</evidence>
<dbReference type="Proteomes" id="UP000003778">
    <property type="component" value="Unassembled WGS sequence"/>
</dbReference>
<dbReference type="RefSeq" id="WP_005699777.1">
    <property type="nucleotide sequence ID" value="NZ_AJTC01000031.1"/>
</dbReference>
<name>A0ABP2NWA2_HAEPA</name>
<sequence>MTEIKQGSFTLLECAERMLEASRTMTIFCIEEAIKQGHISENDKIELMLAFADLMEKEAQTFKQSFKRTQSDQKSEIFNF</sequence>